<evidence type="ECO:0000256" key="1">
    <source>
        <dbReference type="ARBA" id="ARBA00004442"/>
    </source>
</evidence>
<reference evidence="8 9" key="1">
    <citation type="submission" date="2019-07" db="EMBL/GenBank/DDBJ databases">
        <title>Whole genome shotgun sequence of Chitinophaga cymbidii NBRC 109752.</title>
        <authorList>
            <person name="Hosoyama A."/>
            <person name="Uohara A."/>
            <person name="Ohji S."/>
            <person name="Ichikawa N."/>
        </authorList>
    </citation>
    <scope>NUCLEOTIDE SEQUENCE [LARGE SCALE GENOMIC DNA]</scope>
    <source>
        <strain evidence="8 9">NBRC 109752</strain>
    </source>
</reference>
<evidence type="ECO:0000259" key="7">
    <source>
        <dbReference type="Pfam" id="PF14322"/>
    </source>
</evidence>
<dbReference type="CDD" id="cd08977">
    <property type="entry name" value="SusD"/>
    <property type="match status" value="1"/>
</dbReference>
<keyword evidence="3" id="KW-0732">Signal</keyword>
<dbReference type="Gene3D" id="1.25.40.390">
    <property type="match status" value="1"/>
</dbReference>
<dbReference type="Proteomes" id="UP000321436">
    <property type="component" value="Unassembled WGS sequence"/>
</dbReference>
<comment type="similarity">
    <text evidence="2">Belongs to the SusD family.</text>
</comment>
<evidence type="ECO:0000256" key="3">
    <source>
        <dbReference type="ARBA" id="ARBA00022729"/>
    </source>
</evidence>
<evidence type="ECO:0000313" key="8">
    <source>
        <dbReference type="EMBL" id="GEP96705.1"/>
    </source>
</evidence>
<dbReference type="GO" id="GO:0009279">
    <property type="term" value="C:cell outer membrane"/>
    <property type="evidence" value="ECO:0007669"/>
    <property type="project" value="UniProtKB-SubCell"/>
</dbReference>
<dbReference type="EMBL" id="BKAU01000002">
    <property type="protein sequence ID" value="GEP96705.1"/>
    <property type="molecule type" value="Genomic_DNA"/>
</dbReference>
<protein>
    <submittedName>
        <fullName evidence="8">Membrane protein</fullName>
    </submittedName>
</protein>
<gene>
    <name evidence="8" type="ORF">CCY01nite_29650</name>
</gene>
<dbReference type="InterPro" id="IPR033985">
    <property type="entry name" value="SusD-like_N"/>
</dbReference>
<sequence length="501" mass="56789">MDMKPIIIITGLITCCWLLSCNKYLDKTDPTKVNADNFYKDQKEAEQALNGVYGQLQGIMNNQWMFNELPTDNTTIDFNPDDRGQADKIEAFEFYTVTAGSVNIRDMYTAYYNALYNINTTLERMEPASIPDSVKQEYQGQLQFLRAYYYFNLTQYFGDVILITKPIKQLSEAWEYLREPQEKVYAQIESDLKAAAASLPEKYDAAGTGRATKGAALGLLGKVYLTRKNYPEAVTTLQQILPLGYALLPSYADVFDPQKKNGLESLFEVQYQGGNDLGEWSSFIYTFAPRLSAGAVTGFAQSRPGGWNTPTKDMIAAYEPNDKRKDVSLKEGYTNGAGAWVPVPYINKYNHPHTIYTRTDDNWPVLRYADVLLMLAEAINEQSGPANAYGYLNEVRERAGLLPLSGLNQVTFRAAVLKERRVELAFENHRWFDLKRTKTPEELALFLNAYAAREKADPTVGRQGIPYSNSDYIFSSFEALYPIPTQERLVNDQLTQNQGYH</sequence>
<dbReference type="Pfam" id="PF14322">
    <property type="entry name" value="SusD-like_3"/>
    <property type="match status" value="1"/>
</dbReference>
<evidence type="ECO:0000256" key="2">
    <source>
        <dbReference type="ARBA" id="ARBA00006275"/>
    </source>
</evidence>
<dbReference type="InterPro" id="IPR011990">
    <property type="entry name" value="TPR-like_helical_dom_sf"/>
</dbReference>
<feature type="domain" description="RagB/SusD" evidence="6">
    <location>
        <begin position="345"/>
        <end position="500"/>
    </location>
</feature>
<comment type="caution">
    <text evidence="8">The sequence shown here is derived from an EMBL/GenBank/DDBJ whole genome shotgun (WGS) entry which is preliminary data.</text>
</comment>
<keyword evidence="9" id="KW-1185">Reference proteome</keyword>
<evidence type="ECO:0000259" key="6">
    <source>
        <dbReference type="Pfam" id="PF07980"/>
    </source>
</evidence>
<dbReference type="SUPFAM" id="SSF48452">
    <property type="entry name" value="TPR-like"/>
    <property type="match status" value="1"/>
</dbReference>
<name>A0A512RLY4_9BACT</name>
<proteinExistence type="inferred from homology"/>
<evidence type="ECO:0000256" key="5">
    <source>
        <dbReference type="ARBA" id="ARBA00023237"/>
    </source>
</evidence>
<evidence type="ECO:0000256" key="4">
    <source>
        <dbReference type="ARBA" id="ARBA00023136"/>
    </source>
</evidence>
<evidence type="ECO:0000313" key="9">
    <source>
        <dbReference type="Proteomes" id="UP000321436"/>
    </source>
</evidence>
<feature type="domain" description="SusD-like N-terminal" evidence="7">
    <location>
        <begin position="23"/>
        <end position="225"/>
    </location>
</feature>
<dbReference type="AlphaFoldDB" id="A0A512RLY4"/>
<organism evidence="8 9">
    <name type="scientific">Chitinophaga cymbidii</name>
    <dbReference type="NCBI Taxonomy" id="1096750"/>
    <lineage>
        <taxon>Bacteria</taxon>
        <taxon>Pseudomonadati</taxon>
        <taxon>Bacteroidota</taxon>
        <taxon>Chitinophagia</taxon>
        <taxon>Chitinophagales</taxon>
        <taxon>Chitinophagaceae</taxon>
        <taxon>Chitinophaga</taxon>
    </lineage>
</organism>
<comment type="subcellular location">
    <subcellularLocation>
        <location evidence="1">Cell outer membrane</location>
    </subcellularLocation>
</comment>
<dbReference type="PROSITE" id="PS51257">
    <property type="entry name" value="PROKAR_LIPOPROTEIN"/>
    <property type="match status" value="1"/>
</dbReference>
<accession>A0A512RLY4</accession>
<keyword evidence="5" id="KW-0998">Cell outer membrane</keyword>
<dbReference type="InterPro" id="IPR012944">
    <property type="entry name" value="SusD_RagB_dom"/>
</dbReference>
<dbReference type="Pfam" id="PF07980">
    <property type="entry name" value="SusD_RagB"/>
    <property type="match status" value="1"/>
</dbReference>
<keyword evidence="4" id="KW-0472">Membrane</keyword>